<accession>A0A2P6AVK3</accession>
<feature type="domain" description="YrdC-like" evidence="1">
    <location>
        <begin position="14"/>
        <end position="200"/>
    </location>
</feature>
<dbReference type="RefSeq" id="WP_105190905.1">
    <property type="nucleotide sequence ID" value="NZ_PTQZ01000003.1"/>
</dbReference>
<evidence type="ECO:0000313" key="2">
    <source>
        <dbReference type="EMBL" id="PQA52246.1"/>
    </source>
</evidence>
<protein>
    <submittedName>
        <fullName evidence="2">Threonylcarbamoyl-AMP synthase</fullName>
    </submittedName>
</protein>
<dbReference type="SUPFAM" id="SSF55821">
    <property type="entry name" value="YrdC/RibB"/>
    <property type="match status" value="1"/>
</dbReference>
<dbReference type="Proteomes" id="UP000243900">
    <property type="component" value="Unassembled WGS sequence"/>
</dbReference>
<dbReference type="Gene3D" id="3.90.870.10">
    <property type="entry name" value="DHBP synthase"/>
    <property type="match status" value="1"/>
</dbReference>
<dbReference type="EMBL" id="PTQZ01000003">
    <property type="protein sequence ID" value="PQA52246.1"/>
    <property type="molecule type" value="Genomic_DNA"/>
</dbReference>
<dbReference type="GO" id="GO:0003725">
    <property type="term" value="F:double-stranded RNA binding"/>
    <property type="evidence" value="ECO:0007669"/>
    <property type="project" value="InterPro"/>
</dbReference>
<dbReference type="PANTHER" id="PTHR42828:SF3">
    <property type="entry name" value="THREONYLCARBAMOYL-AMP SYNTHASE"/>
    <property type="match status" value="1"/>
</dbReference>
<dbReference type="InterPro" id="IPR052532">
    <property type="entry name" value="SUA5_domain"/>
</dbReference>
<evidence type="ECO:0000259" key="1">
    <source>
        <dbReference type="PROSITE" id="PS51163"/>
    </source>
</evidence>
<dbReference type="InterPro" id="IPR006070">
    <property type="entry name" value="Sua5-like_dom"/>
</dbReference>
<keyword evidence="3" id="KW-1185">Reference proteome</keyword>
<dbReference type="PANTHER" id="PTHR42828">
    <property type="entry name" value="DHBP SYNTHASE RIBB-LIKE ALPHA/BETA DOMAIN-CONTAINING PROTEIN"/>
    <property type="match status" value="1"/>
</dbReference>
<dbReference type="Pfam" id="PF01300">
    <property type="entry name" value="Sua5_yciO_yrdC"/>
    <property type="match status" value="1"/>
</dbReference>
<dbReference type="InterPro" id="IPR017945">
    <property type="entry name" value="DHBP_synth_RibB-like_a/b_dom"/>
</dbReference>
<reference evidence="3" key="1">
    <citation type="submission" date="2018-02" db="EMBL/GenBank/DDBJ databases">
        <title>Genome sequencing of Solimonas sp. HR-BB.</title>
        <authorList>
            <person name="Lee Y."/>
            <person name="Jeon C.O."/>
        </authorList>
    </citation>
    <scope>NUCLEOTIDE SEQUENCE [LARGE SCALE GENOMIC DNA]</scope>
    <source>
        <strain evidence="3">HR-E</strain>
    </source>
</reference>
<sequence>MTQHWILHPDNPQPRLLKQAAERLRAGELVVMPTDASYVLACQIGDKAVLERLRRLRELDETHHLTLLCRDLSEIGTYAKVDNPVFRLLKANTPGAYTFILSGTREVPRRLLHPKKQTIGIRVPSHPVALGLLELLDEPLLSTTLQMPGDDEPLNDPEEIIARIGKRVDVVLDSGFGGLSSTTVVDLTEDSPQVLRVGLGDPAPFG</sequence>
<name>A0A2P6AVK3_9GAMM</name>
<evidence type="ECO:0000313" key="3">
    <source>
        <dbReference type="Proteomes" id="UP000243900"/>
    </source>
</evidence>
<dbReference type="NCBIfam" id="TIGR00057">
    <property type="entry name" value="L-threonylcarbamoyladenylate synthase"/>
    <property type="match status" value="1"/>
</dbReference>
<gene>
    <name evidence="2" type="ORF">C5O18_00370</name>
</gene>
<comment type="caution">
    <text evidence="2">The sequence shown here is derived from an EMBL/GenBank/DDBJ whole genome shotgun (WGS) entry which is preliminary data.</text>
</comment>
<dbReference type="PROSITE" id="PS51163">
    <property type="entry name" value="YRDC"/>
    <property type="match status" value="1"/>
</dbReference>
<proteinExistence type="predicted"/>
<organism evidence="2 3">
    <name type="scientific">Amnimonas aquatica</name>
    <dbReference type="NCBI Taxonomy" id="2094561"/>
    <lineage>
        <taxon>Bacteria</taxon>
        <taxon>Pseudomonadati</taxon>
        <taxon>Pseudomonadota</taxon>
        <taxon>Gammaproteobacteria</taxon>
        <taxon>Moraxellales</taxon>
        <taxon>Moraxellaceae</taxon>
        <taxon>Amnimonas</taxon>
    </lineage>
</organism>
<dbReference type="OrthoDB" id="9781656at2"/>
<dbReference type="AlphaFoldDB" id="A0A2P6AVK3"/>